<dbReference type="InterPro" id="IPR051200">
    <property type="entry name" value="Host-pathogen_enzymatic-act"/>
</dbReference>
<dbReference type="NCBIfam" id="TIGR02276">
    <property type="entry name" value="beta_rpt_yvtn"/>
    <property type="match status" value="1"/>
</dbReference>
<dbReference type="PANTHER" id="PTHR47197:SF3">
    <property type="entry name" value="DIHYDRO-HEME D1 DEHYDROGENASE"/>
    <property type="match status" value="1"/>
</dbReference>
<organism evidence="1 2">
    <name type="scientific">Mycobacterium asiaticum</name>
    <dbReference type="NCBI Taxonomy" id="1790"/>
    <lineage>
        <taxon>Bacteria</taxon>
        <taxon>Bacillati</taxon>
        <taxon>Actinomycetota</taxon>
        <taxon>Actinomycetes</taxon>
        <taxon>Mycobacteriales</taxon>
        <taxon>Mycobacteriaceae</taxon>
        <taxon>Mycobacterium</taxon>
    </lineage>
</organism>
<dbReference type="InterPro" id="IPR011964">
    <property type="entry name" value="YVTN_b-propeller_repeat"/>
</dbReference>
<reference evidence="1 2" key="1">
    <citation type="submission" date="2016-06" db="EMBL/GenBank/DDBJ databases">
        <authorList>
            <person name="Kjaerup R.B."/>
            <person name="Dalgaard T.S."/>
            <person name="Juul-Madsen H.R."/>
        </authorList>
    </citation>
    <scope>NUCLEOTIDE SEQUENCE [LARGE SCALE GENOMIC DNA]</scope>
    <source>
        <strain evidence="1 2">1165133.8</strain>
    </source>
</reference>
<dbReference type="Proteomes" id="UP000093928">
    <property type="component" value="Unassembled WGS sequence"/>
</dbReference>
<gene>
    <name evidence="1" type="ORF">A5634_02135</name>
</gene>
<dbReference type="InterPro" id="IPR015943">
    <property type="entry name" value="WD40/YVTN_repeat-like_dom_sf"/>
</dbReference>
<dbReference type="AlphaFoldDB" id="A0A1A3NXN6"/>
<evidence type="ECO:0000313" key="1">
    <source>
        <dbReference type="EMBL" id="OBK25102.1"/>
    </source>
</evidence>
<protein>
    <recommendedName>
        <fullName evidence="3">SMP-30/Gluconolactonase/LRE-like region domain-containing protein</fullName>
    </recommendedName>
</protein>
<proteinExistence type="predicted"/>
<dbReference type="EMBL" id="LZLS01000145">
    <property type="protein sequence ID" value="OBK25102.1"/>
    <property type="molecule type" value="Genomic_DNA"/>
</dbReference>
<name>A0A1A3NXN6_MYCAS</name>
<evidence type="ECO:0008006" key="3">
    <source>
        <dbReference type="Google" id="ProtNLM"/>
    </source>
</evidence>
<dbReference type="PANTHER" id="PTHR47197">
    <property type="entry name" value="PROTEIN NIRF"/>
    <property type="match status" value="1"/>
</dbReference>
<dbReference type="InterPro" id="IPR011048">
    <property type="entry name" value="Haem_d1_sf"/>
</dbReference>
<sequence length="392" mass="41145">MSLKSMVTGRDVEVLEFSEHVAEPDAPVDIQIPVNNGPISGIALSRDGRRLLVTNYGSDSVSIIDTSSFRVVDAVDGVDEPFSIALGGDDRAYVSTVSASYDAIQVIDLTTNTVVGTHPLALSVSDLTVSADGKRVYATRSGIRGADVAILDTETERVEVVEIANTSGVTTECVRVSPDGSRLYVGVNAPSGGQLVVIDTGVATDEAETVARARWRRKTTRSKNAKQAGKSGPTVIATIEIGLALRDVAISPNGGLVYAASSGPEFSVIDVVDTRTNKIAGTRKIAEVSGLLTRLTLSGDGERAYLVSDDSVTMLCTLTQDVIDSVNVATQPSCVVESPNGKYLYIADYSGTVTVAPIAAGDESGVEQTALESKRSVDLFVPELLQYDAALV</sequence>
<comment type="caution">
    <text evidence="1">The sequence shown here is derived from an EMBL/GenBank/DDBJ whole genome shotgun (WGS) entry which is preliminary data.</text>
</comment>
<accession>A0A1A3NXN6</accession>
<dbReference type="SUPFAM" id="SSF51004">
    <property type="entry name" value="C-terminal (heme d1) domain of cytochrome cd1-nitrite reductase"/>
    <property type="match status" value="1"/>
</dbReference>
<dbReference type="RefSeq" id="WP_065144931.1">
    <property type="nucleotide sequence ID" value="NZ_LZLS01000145.1"/>
</dbReference>
<dbReference type="Gene3D" id="2.130.10.10">
    <property type="entry name" value="YVTN repeat-like/Quinoprotein amine dehydrogenase"/>
    <property type="match status" value="2"/>
</dbReference>
<evidence type="ECO:0000313" key="2">
    <source>
        <dbReference type="Proteomes" id="UP000093928"/>
    </source>
</evidence>